<evidence type="ECO:0000256" key="4">
    <source>
        <dbReference type="ARBA" id="ARBA00022691"/>
    </source>
</evidence>
<comment type="similarity">
    <text evidence="1">Belongs to the eukaryotic/archaeal PrmC-related family.</text>
</comment>
<dbReference type="InterPro" id="IPR002052">
    <property type="entry name" value="DNA_methylase_N6_adenine_CS"/>
</dbReference>
<protein>
    <submittedName>
        <fullName evidence="6">Methyltransferase</fullName>
    </submittedName>
</protein>
<proteinExistence type="inferred from homology"/>
<evidence type="ECO:0000259" key="5">
    <source>
        <dbReference type="Pfam" id="PF05175"/>
    </source>
</evidence>
<dbReference type="Proteomes" id="UP001589590">
    <property type="component" value="Unassembled WGS sequence"/>
</dbReference>
<keyword evidence="3" id="KW-0808">Transferase</keyword>
<evidence type="ECO:0000256" key="1">
    <source>
        <dbReference type="ARBA" id="ARBA00006149"/>
    </source>
</evidence>
<evidence type="ECO:0000313" key="6">
    <source>
        <dbReference type="EMBL" id="MFB9104041.1"/>
    </source>
</evidence>
<dbReference type="PANTHER" id="PTHR45875">
    <property type="entry name" value="METHYLTRANSFERASE N6AMT1"/>
    <property type="match status" value="1"/>
</dbReference>
<keyword evidence="4" id="KW-0949">S-adenosyl-L-methionine</keyword>
<evidence type="ECO:0000256" key="2">
    <source>
        <dbReference type="ARBA" id="ARBA00022603"/>
    </source>
</evidence>
<dbReference type="InterPro" id="IPR007848">
    <property type="entry name" value="Small_mtfrase_dom"/>
</dbReference>
<feature type="domain" description="Methyltransferase small" evidence="5">
    <location>
        <begin position="47"/>
        <end position="140"/>
    </location>
</feature>
<evidence type="ECO:0000256" key="3">
    <source>
        <dbReference type="ARBA" id="ARBA00022679"/>
    </source>
</evidence>
<dbReference type="CDD" id="cd02440">
    <property type="entry name" value="AdoMet_MTases"/>
    <property type="match status" value="1"/>
</dbReference>
<dbReference type="GO" id="GO:0032259">
    <property type="term" value="P:methylation"/>
    <property type="evidence" value="ECO:0007669"/>
    <property type="project" value="UniProtKB-KW"/>
</dbReference>
<organism evidence="6 7">
    <name type="scientific">Algibacter miyuki</name>
    <dbReference type="NCBI Taxonomy" id="1306933"/>
    <lineage>
        <taxon>Bacteria</taxon>
        <taxon>Pseudomonadati</taxon>
        <taxon>Bacteroidota</taxon>
        <taxon>Flavobacteriia</taxon>
        <taxon>Flavobacteriales</taxon>
        <taxon>Flavobacteriaceae</taxon>
        <taxon>Algibacter</taxon>
    </lineage>
</organism>
<reference evidence="6 7" key="1">
    <citation type="submission" date="2024-09" db="EMBL/GenBank/DDBJ databases">
        <authorList>
            <person name="Sun Q."/>
            <person name="Mori K."/>
        </authorList>
    </citation>
    <scope>NUCLEOTIDE SEQUENCE [LARGE SCALE GENOMIC DNA]</scope>
    <source>
        <strain evidence="6 7">CECT 8300</strain>
    </source>
</reference>
<accession>A0ABV5GX25</accession>
<dbReference type="GO" id="GO:0008168">
    <property type="term" value="F:methyltransferase activity"/>
    <property type="evidence" value="ECO:0007669"/>
    <property type="project" value="UniProtKB-KW"/>
</dbReference>
<keyword evidence="7" id="KW-1185">Reference proteome</keyword>
<evidence type="ECO:0000313" key="7">
    <source>
        <dbReference type="Proteomes" id="UP001589590"/>
    </source>
</evidence>
<dbReference type="SUPFAM" id="SSF53335">
    <property type="entry name" value="S-adenosyl-L-methionine-dependent methyltransferases"/>
    <property type="match status" value="1"/>
</dbReference>
<dbReference type="InterPro" id="IPR029063">
    <property type="entry name" value="SAM-dependent_MTases_sf"/>
</dbReference>
<dbReference type="PROSITE" id="PS00092">
    <property type="entry name" value="N6_MTASE"/>
    <property type="match status" value="1"/>
</dbReference>
<dbReference type="RefSeq" id="WP_290268347.1">
    <property type="nucleotide sequence ID" value="NZ_JAUFQP010000004.1"/>
</dbReference>
<dbReference type="Gene3D" id="3.40.50.150">
    <property type="entry name" value="Vaccinia Virus protein VP39"/>
    <property type="match status" value="1"/>
</dbReference>
<name>A0ABV5GX25_9FLAO</name>
<gene>
    <name evidence="6" type="ORF">ACFFU1_03945</name>
</gene>
<sequence length="221" mass="25451">MLKKVKKIIFPIAKLAFNTFHLKQRKYTYSGIEVSISSEVFPPHFTISTKILLDFIKPLNLTNQSFLELGCGSGIISLFAASKGAQVTASDINLIAIEALKKASIKNKIPVDVVYSDLFKNINKQHFDYIIINPPYYPKQPKNDKERAWFCGENFEYFQNLFEELETQSVTNTWMILSEDCKLNTIKQLALNKGFLFELLLEKTVYKEKNYIFSVQKKAIN</sequence>
<dbReference type="PANTHER" id="PTHR45875:SF1">
    <property type="entry name" value="METHYLTRANSFERASE N6AMT1"/>
    <property type="match status" value="1"/>
</dbReference>
<dbReference type="EMBL" id="JBHMFA010000001">
    <property type="protein sequence ID" value="MFB9104041.1"/>
    <property type="molecule type" value="Genomic_DNA"/>
</dbReference>
<comment type="caution">
    <text evidence="6">The sequence shown here is derived from an EMBL/GenBank/DDBJ whole genome shotgun (WGS) entry which is preliminary data.</text>
</comment>
<dbReference type="InterPro" id="IPR052190">
    <property type="entry name" value="Euk-Arch_PrmC-MTase"/>
</dbReference>
<keyword evidence="2 6" id="KW-0489">Methyltransferase</keyword>
<dbReference type="Pfam" id="PF05175">
    <property type="entry name" value="MTS"/>
    <property type="match status" value="1"/>
</dbReference>